<keyword evidence="4" id="KW-0256">Endoplasmic reticulum</keyword>
<evidence type="ECO:0000313" key="13">
    <source>
        <dbReference type="Proteomes" id="UP001562354"/>
    </source>
</evidence>
<dbReference type="PROSITE" id="PS51847">
    <property type="entry name" value="SMP"/>
    <property type="match status" value="1"/>
</dbReference>
<feature type="compositionally biased region" description="Pro residues" evidence="9">
    <location>
        <begin position="829"/>
        <end position="839"/>
    </location>
</feature>
<proteinExistence type="predicted"/>
<dbReference type="EMBL" id="JBFMKM010000013">
    <property type="protein sequence ID" value="KAL1301512.1"/>
    <property type="molecule type" value="Genomic_DNA"/>
</dbReference>
<evidence type="ECO:0000256" key="2">
    <source>
        <dbReference type="ARBA" id="ARBA00022448"/>
    </source>
</evidence>
<gene>
    <name evidence="12" type="ORF">AAFC00_005755</name>
</gene>
<dbReference type="InterPro" id="IPR058801">
    <property type="entry name" value="PDZD8_N"/>
</dbReference>
<dbReference type="InterPro" id="IPR031468">
    <property type="entry name" value="SMP_LBD"/>
</dbReference>
<feature type="region of interest" description="Disordered" evidence="9">
    <location>
        <begin position="39"/>
        <end position="67"/>
    </location>
</feature>
<feature type="region of interest" description="Disordered" evidence="9">
    <location>
        <begin position="1029"/>
        <end position="1050"/>
    </location>
</feature>
<feature type="compositionally biased region" description="Low complexity" evidence="9">
    <location>
        <begin position="775"/>
        <end position="808"/>
    </location>
</feature>
<organism evidence="12 13">
    <name type="scientific">Neodothiora populina</name>
    <dbReference type="NCBI Taxonomy" id="2781224"/>
    <lineage>
        <taxon>Eukaryota</taxon>
        <taxon>Fungi</taxon>
        <taxon>Dikarya</taxon>
        <taxon>Ascomycota</taxon>
        <taxon>Pezizomycotina</taxon>
        <taxon>Dothideomycetes</taxon>
        <taxon>Dothideomycetidae</taxon>
        <taxon>Dothideales</taxon>
        <taxon>Dothioraceae</taxon>
        <taxon>Neodothiora</taxon>
    </lineage>
</organism>
<dbReference type="CDD" id="cd21675">
    <property type="entry name" value="SMP_TEX2"/>
    <property type="match status" value="1"/>
</dbReference>
<dbReference type="Pfam" id="PF15413">
    <property type="entry name" value="PH_11"/>
    <property type="match status" value="1"/>
</dbReference>
<feature type="compositionally biased region" description="Polar residues" evidence="9">
    <location>
        <begin position="517"/>
        <end position="530"/>
    </location>
</feature>
<feature type="compositionally biased region" description="Basic and acidic residues" evidence="9">
    <location>
        <begin position="949"/>
        <end position="972"/>
    </location>
</feature>
<keyword evidence="7" id="KW-0446">Lipid-binding</keyword>
<dbReference type="Proteomes" id="UP001562354">
    <property type="component" value="Unassembled WGS sequence"/>
</dbReference>
<feature type="region of interest" description="Disordered" evidence="9">
    <location>
        <begin position="672"/>
        <end position="750"/>
    </location>
</feature>
<name>A0ABR3P5W4_9PEZI</name>
<protein>
    <recommendedName>
        <fullName evidence="11">SMP-LTD domain-containing protein</fullName>
    </recommendedName>
</protein>
<keyword evidence="3 10" id="KW-0812">Transmembrane</keyword>
<dbReference type="GeneID" id="95979454"/>
<keyword evidence="2" id="KW-0813">Transport</keyword>
<keyword evidence="6" id="KW-0445">Lipid transport</keyword>
<keyword evidence="5 10" id="KW-1133">Transmembrane helix</keyword>
<feature type="compositionally biased region" description="Low complexity" evidence="9">
    <location>
        <begin position="547"/>
        <end position="577"/>
    </location>
</feature>
<evidence type="ECO:0000256" key="5">
    <source>
        <dbReference type="ARBA" id="ARBA00022989"/>
    </source>
</evidence>
<keyword evidence="13" id="KW-1185">Reference proteome</keyword>
<dbReference type="PANTHER" id="PTHR13466:SF19">
    <property type="entry name" value="NUCLEUS-VACUOLE JUNCTION PROTEIN 2"/>
    <property type="match status" value="1"/>
</dbReference>
<dbReference type="PANTHER" id="PTHR13466">
    <property type="entry name" value="TEX2 PROTEIN-RELATED"/>
    <property type="match status" value="1"/>
</dbReference>
<feature type="domain" description="SMP-LTD" evidence="11">
    <location>
        <begin position="270"/>
        <end position="461"/>
    </location>
</feature>
<feature type="region of interest" description="Disordered" evidence="9">
    <location>
        <begin position="768"/>
        <end position="1010"/>
    </location>
</feature>
<feature type="compositionally biased region" description="Low complexity" evidence="9">
    <location>
        <begin position="711"/>
        <end position="745"/>
    </location>
</feature>
<evidence type="ECO:0000256" key="1">
    <source>
        <dbReference type="ARBA" id="ARBA00004586"/>
    </source>
</evidence>
<evidence type="ECO:0000256" key="6">
    <source>
        <dbReference type="ARBA" id="ARBA00023055"/>
    </source>
</evidence>
<dbReference type="RefSeq" id="XP_069197788.1">
    <property type="nucleotide sequence ID" value="XM_069345588.1"/>
</dbReference>
<feature type="compositionally biased region" description="Basic and acidic residues" evidence="9">
    <location>
        <begin position="39"/>
        <end position="61"/>
    </location>
</feature>
<feature type="region of interest" description="Disordered" evidence="9">
    <location>
        <begin position="510"/>
        <end position="655"/>
    </location>
</feature>
<feature type="compositionally biased region" description="Polar residues" evidence="9">
    <location>
        <begin position="591"/>
        <end position="606"/>
    </location>
</feature>
<evidence type="ECO:0000313" key="12">
    <source>
        <dbReference type="EMBL" id="KAL1301512.1"/>
    </source>
</evidence>
<sequence length="1050" mass="113753">MGPFSVLLVYVIGGVTFIPLLLLGALAFFVASTTPVKSDAKPLVDGLEKESVKSQDGDGKSGKSWAQQNEPDVTAAYFAVCREYVPGGINGKPPERSTPAGEVLIAESPSVYQSMYRSIFERGKTQIPTIEGDRKDGKAVKKARNVFFVVLRHGHLMLYDDSEQLEVRHVISLAHHDIDVYGGHDRLTEGDLWIKRNCIRLTRKALDSSTAPLSKPFYLFSDNCSEKEDFYHTLLLYQSASQEPNAPPLPQQFETQHIIKLVQQLYAPDADPNARWLNALIGRLFLAMYKTDDIENYIRAKINRKISRVSKPNFITSIQIQDIDMGDSAPVISNPKLRDMNVNGDTTIEFDIKYNGGFKLQMGAVARIDLGSRLKAREVNLIMSGTLRKLSGHMLVRIKPPPSNRFWLTFENMPHIELSIEPIVSSRQITYGIILRAIESRIREVVGETLVFPNWDDSPFLDTSRKDCRGGIFESNATVNGYPASKAQEAEDHALPTVAHELAKVDDLDKDLPGLSSLRNSQQKTMSMPSLSDPPQKFSLRKVAKKSVTSLAEASTATSTGTSMTGSSSVHPVAASPPSLPSRKPRPMRSQSFASAATPLVSTEQANAEAIKPDSRSKRNSRGAVELVKEVNTRNQSQFSSPTALEADCGSEDVPHFDMDKELLAYVHDEVGQGDSEEGASETSANVPDNTRRLSEPATPGKEINDPAFGTPRSPSTSSIPINGTRSPSIESSSKLSSQSAPSTSHLSTAANAAKKWGLGVLHRQSAGSSITLPSGSSMLSTSSVNSTRTSSSVQPSLSLSPNQSAPSHAETARALPQVRGGPMGRGQPLPPPGMPLPGPRAQKSLWSASSLNLGIGSLKRKPVPGPPLPPRSEEHSNESRKVPPALPARNSNGRQLPQTRSTVTQDYTTAGEDPNDSMLVVTVPEEDEDNSMPTTPIRLSFDGSVPTHGDDMDHTAVSRNERIDGGDDRPSSDLLNFDTTIYEDIRSIPPQDNAPPDTAEAGDGGTLNAEVIEPGEASRHKLVEEVGPMIAHQGDSASVLQDHADHDPS</sequence>
<feature type="compositionally biased region" description="Polar residues" evidence="9">
    <location>
        <begin position="633"/>
        <end position="643"/>
    </location>
</feature>
<accession>A0ABR3P5W4</accession>
<evidence type="ECO:0000256" key="8">
    <source>
        <dbReference type="ARBA" id="ARBA00023136"/>
    </source>
</evidence>
<keyword evidence="8 10" id="KW-0472">Membrane</keyword>
<evidence type="ECO:0000256" key="10">
    <source>
        <dbReference type="SAM" id="Phobius"/>
    </source>
</evidence>
<feature type="transmembrane region" description="Helical" evidence="10">
    <location>
        <begin position="7"/>
        <end position="31"/>
    </location>
</feature>
<feature type="compositionally biased region" description="Basic and acidic residues" evidence="9">
    <location>
        <begin position="872"/>
        <end position="882"/>
    </location>
</feature>
<evidence type="ECO:0000256" key="3">
    <source>
        <dbReference type="ARBA" id="ARBA00022692"/>
    </source>
</evidence>
<feature type="compositionally biased region" description="Polar residues" evidence="9">
    <location>
        <begin position="890"/>
        <end position="909"/>
    </location>
</feature>
<dbReference type="Pfam" id="PF26547">
    <property type="entry name" value="PDZD8_N"/>
    <property type="match status" value="1"/>
</dbReference>
<comment type="subcellular location">
    <subcellularLocation>
        <location evidence="1">Endoplasmic reticulum membrane</location>
    </subcellularLocation>
</comment>
<comment type="caution">
    <text evidence="12">The sequence shown here is derived from an EMBL/GenBank/DDBJ whole genome shotgun (WGS) entry which is preliminary data.</text>
</comment>
<evidence type="ECO:0000256" key="9">
    <source>
        <dbReference type="SAM" id="MobiDB-lite"/>
    </source>
</evidence>
<evidence type="ECO:0000259" key="11">
    <source>
        <dbReference type="PROSITE" id="PS51847"/>
    </source>
</evidence>
<reference evidence="12 13" key="1">
    <citation type="submission" date="2024-07" db="EMBL/GenBank/DDBJ databases">
        <title>Draft sequence of the Neodothiora populina.</title>
        <authorList>
            <person name="Drown D.D."/>
            <person name="Schuette U.S."/>
            <person name="Buechlein A.B."/>
            <person name="Rusch D.R."/>
            <person name="Winton L.W."/>
            <person name="Adams G.A."/>
        </authorList>
    </citation>
    <scope>NUCLEOTIDE SEQUENCE [LARGE SCALE GENOMIC DNA]</scope>
    <source>
        <strain evidence="12 13">CPC 39397</strain>
    </source>
</reference>
<evidence type="ECO:0000256" key="4">
    <source>
        <dbReference type="ARBA" id="ARBA00022824"/>
    </source>
</evidence>
<evidence type="ECO:0000256" key="7">
    <source>
        <dbReference type="ARBA" id="ARBA00023121"/>
    </source>
</evidence>